<organism evidence="1">
    <name type="scientific">Arundo donax</name>
    <name type="common">Giant reed</name>
    <name type="synonym">Donax arundinaceus</name>
    <dbReference type="NCBI Taxonomy" id="35708"/>
    <lineage>
        <taxon>Eukaryota</taxon>
        <taxon>Viridiplantae</taxon>
        <taxon>Streptophyta</taxon>
        <taxon>Embryophyta</taxon>
        <taxon>Tracheophyta</taxon>
        <taxon>Spermatophyta</taxon>
        <taxon>Magnoliopsida</taxon>
        <taxon>Liliopsida</taxon>
        <taxon>Poales</taxon>
        <taxon>Poaceae</taxon>
        <taxon>PACMAD clade</taxon>
        <taxon>Arundinoideae</taxon>
        <taxon>Arundineae</taxon>
        <taxon>Arundo</taxon>
    </lineage>
</organism>
<proteinExistence type="predicted"/>
<protein>
    <submittedName>
        <fullName evidence="1">Uncharacterized protein</fullName>
    </submittedName>
</protein>
<sequence length="62" mass="6871">MARAQRSSRSQYCHPLIHGGYGSSSVVVLRKSITVVAAVIVVSDVRFFLFRFSLQDARILAC</sequence>
<dbReference type="EMBL" id="GBRH01248818">
    <property type="protein sequence ID" value="JAD49077.1"/>
    <property type="molecule type" value="Transcribed_RNA"/>
</dbReference>
<dbReference type="AlphaFoldDB" id="A0A0A9APS5"/>
<accession>A0A0A9APS5</accession>
<name>A0A0A9APS5_ARUDO</name>
<reference evidence="1" key="1">
    <citation type="submission" date="2014-09" db="EMBL/GenBank/DDBJ databases">
        <authorList>
            <person name="Magalhaes I.L.F."/>
            <person name="Oliveira U."/>
            <person name="Santos F.R."/>
            <person name="Vidigal T.H.D.A."/>
            <person name="Brescovit A.D."/>
            <person name="Santos A.J."/>
        </authorList>
    </citation>
    <scope>NUCLEOTIDE SEQUENCE</scope>
    <source>
        <tissue evidence="1">Shoot tissue taken approximately 20 cm above the soil surface</tissue>
    </source>
</reference>
<reference evidence="1" key="2">
    <citation type="journal article" date="2015" name="Data Brief">
        <title>Shoot transcriptome of the giant reed, Arundo donax.</title>
        <authorList>
            <person name="Barrero R.A."/>
            <person name="Guerrero F.D."/>
            <person name="Moolhuijzen P."/>
            <person name="Goolsby J.A."/>
            <person name="Tidwell J."/>
            <person name="Bellgard S.E."/>
            <person name="Bellgard M.I."/>
        </authorList>
    </citation>
    <scope>NUCLEOTIDE SEQUENCE</scope>
    <source>
        <tissue evidence="1">Shoot tissue taken approximately 20 cm above the soil surface</tissue>
    </source>
</reference>
<evidence type="ECO:0000313" key="1">
    <source>
        <dbReference type="EMBL" id="JAD49077.1"/>
    </source>
</evidence>